<evidence type="ECO:0000313" key="1">
    <source>
        <dbReference type="EMBL" id="PRQ15972.1"/>
    </source>
</evidence>
<dbReference type="Proteomes" id="UP000238479">
    <property type="component" value="Chromosome 7"/>
</dbReference>
<dbReference type="InterPro" id="IPR007657">
    <property type="entry name" value="Glycosyltransferase_61"/>
</dbReference>
<dbReference type="PANTHER" id="PTHR20961:SF5">
    <property type="entry name" value="GLYCOSYLTRANSFERASE-RELATED"/>
    <property type="match status" value="1"/>
</dbReference>
<dbReference type="AlphaFoldDB" id="A0A2P6P217"/>
<gene>
    <name evidence="1" type="ORF">RchiOBHm_Chr7g0179201</name>
</gene>
<organism evidence="1 2">
    <name type="scientific">Rosa chinensis</name>
    <name type="common">China rose</name>
    <dbReference type="NCBI Taxonomy" id="74649"/>
    <lineage>
        <taxon>Eukaryota</taxon>
        <taxon>Viridiplantae</taxon>
        <taxon>Streptophyta</taxon>
        <taxon>Embryophyta</taxon>
        <taxon>Tracheophyta</taxon>
        <taxon>Spermatophyta</taxon>
        <taxon>Magnoliopsida</taxon>
        <taxon>eudicotyledons</taxon>
        <taxon>Gunneridae</taxon>
        <taxon>Pentapetalae</taxon>
        <taxon>rosids</taxon>
        <taxon>fabids</taxon>
        <taxon>Rosales</taxon>
        <taxon>Rosaceae</taxon>
        <taxon>Rosoideae</taxon>
        <taxon>Rosoideae incertae sedis</taxon>
        <taxon>Rosa</taxon>
    </lineage>
</organism>
<evidence type="ECO:0000313" key="2">
    <source>
        <dbReference type="Proteomes" id="UP000238479"/>
    </source>
</evidence>
<dbReference type="GO" id="GO:0016757">
    <property type="term" value="F:glycosyltransferase activity"/>
    <property type="evidence" value="ECO:0007669"/>
    <property type="project" value="InterPro"/>
</dbReference>
<dbReference type="Gramene" id="PRQ15972">
    <property type="protein sequence ID" value="PRQ15972"/>
    <property type="gene ID" value="RchiOBHm_Chr7g0179201"/>
</dbReference>
<protein>
    <submittedName>
        <fullName evidence="1">Putative glycosyltransferase 61</fullName>
    </submittedName>
</protein>
<accession>A0A2P6P217</accession>
<sequence length="107" mass="11959">MARSLGYEVTVAEADKNMSKIAEVVNSSDVLMGLHGAGLANILFHPENAIFIQILPVGGFEWTAANYFREPSRDMNLKYLEYKISKESILESEPQLNKKKKGDGKRV</sequence>
<dbReference type="EMBL" id="PDCK01000045">
    <property type="protein sequence ID" value="PRQ15972.1"/>
    <property type="molecule type" value="Genomic_DNA"/>
</dbReference>
<dbReference type="PANTHER" id="PTHR20961">
    <property type="entry name" value="GLYCOSYLTRANSFERASE"/>
    <property type="match status" value="1"/>
</dbReference>
<keyword evidence="1" id="KW-0808">Transferase</keyword>
<name>A0A2P6P217_ROSCH</name>
<reference evidence="1 2" key="1">
    <citation type="journal article" date="2018" name="Nat. Genet.">
        <title>The Rosa genome provides new insights in the design of modern roses.</title>
        <authorList>
            <person name="Bendahmane M."/>
        </authorList>
    </citation>
    <scope>NUCLEOTIDE SEQUENCE [LARGE SCALE GENOMIC DNA]</scope>
    <source>
        <strain evidence="2">cv. Old Blush</strain>
    </source>
</reference>
<comment type="caution">
    <text evidence="1">The sequence shown here is derived from an EMBL/GenBank/DDBJ whole genome shotgun (WGS) entry which is preliminary data.</text>
</comment>
<keyword evidence="2" id="KW-1185">Reference proteome</keyword>
<dbReference type="STRING" id="74649.A0A2P6P217"/>
<proteinExistence type="predicted"/>